<dbReference type="Gene3D" id="3.40.30.10">
    <property type="entry name" value="Glutaredoxin"/>
    <property type="match status" value="1"/>
</dbReference>
<dbReference type="SUPFAM" id="SSF52833">
    <property type="entry name" value="Thioredoxin-like"/>
    <property type="match status" value="1"/>
</dbReference>
<dbReference type="GO" id="GO:0016740">
    <property type="term" value="F:transferase activity"/>
    <property type="evidence" value="ECO:0007669"/>
    <property type="project" value="UniProtKB-KW"/>
</dbReference>
<name>A0A211ZKK1_9PROT</name>
<evidence type="ECO:0000313" key="6">
    <source>
        <dbReference type="EMBL" id="OWJ65798.1"/>
    </source>
</evidence>
<dbReference type="SFLD" id="SFLDG00358">
    <property type="entry name" value="Main_(cytGST)"/>
    <property type="match status" value="1"/>
</dbReference>
<dbReference type="SFLD" id="SFLDG01150">
    <property type="entry name" value="Main.1:_Beta-like"/>
    <property type="match status" value="1"/>
</dbReference>
<dbReference type="STRING" id="1122125.GCA_000423185_03862"/>
<reference evidence="7" key="1">
    <citation type="submission" date="2017-05" db="EMBL/GenBank/DDBJ databases">
        <authorList>
            <person name="Macchi M."/>
            <person name="Festa S."/>
            <person name="Coppotelli B.M."/>
            <person name="Morelli I.S."/>
        </authorList>
    </citation>
    <scope>NUCLEOTIDE SEQUENCE [LARGE SCALE GENOMIC DNA]</scope>
    <source>
        <strain evidence="7">I</strain>
    </source>
</reference>
<dbReference type="SFLD" id="SFLDS00019">
    <property type="entry name" value="Glutathione_Transferase_(cytos"/>
    <property type="match status" value="1"/>
</dbReference>
<comment type="caution">
    <text evidence="6">The sequence shown here is derived from an EMBL/GenBank/DDBJ whole genome shotgun (WGS) entry which is preliminary data.</text>
</comment>
<evidence type="ECO:0000256" key="2">
    <source>
        <dbReference type="ARBA" id="ARBA00022679"/>
    </source>
</evidence>
<dbReference type="InterPro" id="IPR004045">
    <property type="entry name" value="Glutathione_S-Trfase_N"/>
</dbReference>
<evidence type="ECO:0000259" key="5">
    <source>
        <dbReference type="PROSITE" id="PS50405"/>
    </source>
</evidence>
<dbReference type="RefSeq" id="WP_088152428.1">
    <property type="nucleotide sequence ID" value="NZ_NHON01000032.1"/>
</dbReference>
<dbReference type="EMBL" id="NHON01000032">
    <property type="protein sequence ID" value="OWJ65798.1"/>
    <property type="molecule type" value="Genomic_DNA"/>
</dbReference>
<dbReference type="PROSITE" id="PS50405">
    <property type="entry name" value="GST_CTER"/>
    <property type="match status" value="1"/>
</dbReference>
<dbReference type="InterPro" id="IPR040079">
    <property type="entry name" value="Glutathione_S-Trfase"/>
</dbReference>
<accession>A0A211ZKK1</accession>
<dbReference type="PROSITE" id="PS50404">
    <property type="entry name" value="GST_NTER"/>
    <property type="match status" value="1"/>
</dbReference>
<dbReference type="PANTHER" id="PTHR44051:SF19">
    <property type="entry name" value="DISULFIDE-BOND OXIDOREDUCTASE YFCG"/>
    <property type="match status" value="1"/>
</dbReference>
<sequence>MLTIWGRRNAFNVQKVMWLVGELGLPHEHVPAGGDFGGLDDPDFRARNPHGRVPVIDEDGTVVWESHAILRYLAARDGRLWPADPAERSLADRWMDWSLATLQRDFMDLFWGHWRTPEAERNPELIARKQAACAAHVRLLDAHLADRPYLAGDAFGLGDIPAGTVLYRYFGMGLVVPSVPHVRAWYARLMERPAYREHVMMPFDDMYGRLAY</sequence>
<dbReference type="Pfam" id="PF02798">
    <property type="entry name" value="GST_N"/>
    <property type="match status" value="1"/>
</dbReference>
<gene>
    <name evidence="6" type="ORF">BWR60_18105</name>
</gene>
<comment type="similarity">
    <text evidence="1 3">Belongs to the GST superfamily.</text>
</comment>
<dbReference type="PANTHER" id="PTHR44051">
    <property type="entry name" value="GLUTATHIONE S-TRANSFERASE-RELATED"/>
    <property type="match status" value="1"/>
</dbReference>
<protein>
    <submittedName>
        <fullName evidence="6">Glutathione S-transferase</fullName>
    </submittedName>
</protein>
<dbReference type="InterPro" id="IPR010987">
    <property type="entry name" value="Glutathione-S-Trfase_C-like"/>
</dbReference>
<feature type="domain" description="GST N-terminal" evidence="4">
    <location>
        <begin position="1"/>
        <end position="81"/>
    </location>
</feature>
<dbReference type="AlphaFoldDB" id="A0A211ZKK1"/>
<keyword evidence="2 6" id="KW-0808">Transferase</keyword>
<dbReference type="InterPro" id="IPR036282">
    <property type="entry name" value="Glutathione-S-Trfase_C_sf"/>
</dbReference>
<dbReference type="OrthoDB" id="9810080at2"/>
<proteinExistence type="inferred from homology"/>
<evidence type="ECO:0000256" key="3">
    <source>
        <dbReference type="RuleBase" id="RU003494"/>
    </source>
</evidence>
<dbReference type="Pfam" id="PF00043">
    <property type="entry name" value="GST_C"/>
    <property type="match status" value="1"/>
</dbReference>
<dbReference type="InterPro" id="IPR036249">
    <property type="entry name" value="Thioredoxin-like_sf"/>
</dbReference>
<dbReference type="CDD" id="cd03047">
    <property type="entry name" value="GST_N_2"/>
    <property type="match status" value="1"/>
</dbReference>
<evidence type="ECO:0000256" key="1">
    <source>
        <dbReference type="ARBA" id="ARBA00007409"/>
    </source>
</evidence>
<feature type="domain" description="GST C-terminal" evidence="5">
    <location>
        <begin position="84"/>
        <end position="212"/>
    </location>
</feature>
<dbReference type="Gene3D" id="1.20.1050.10">
    <property type="match status" value="1"/>
</dbReference>
<dbReference type="SUPFAM" id="SSF47616">
    <property type="entry name" value="GST C-terminal domain-like"/>
    <property type="match status" value="1"/>
</dbReference>
<keyword evidence="7" id="KW-1185">Reference proteome</keyword>
<evidence type="ECO:0000313" key="7">
    <source>
        <dbReference type="Proteomes" id="UP000196655"/>
    </source>
</evidence>
<dbReference type="Proteomes" id="UP000196655">
    <property type="component" value="Unassembled WGS sequence"/>
</dbReference>
<evidence type="ECO:0000259" key="4">
    <source>
        <dbReference type="PROSITE" id="PS50404"/>
    </source>
</evidence>
<dbReference type="FunFam" id="3.40.30.10:FF:000039">
    <property type="entry name" value="Glutathione S-transferase domain"/>
    <property type="match status" value="1"/>
</dbReference>
<organism evidence="6 7">
    <name type="scientific">Inquilinus limosus</name>
    <dbReference type="NCBI Taxonomy" id="171674"/>
    <lineage>
        <taxon>Bacteria</taxon>
        <taxon>Pseudomonadati</taxon>
        <taxon>Pseudomonadota</taxon>
        <taxon>Alphaproteobacteria</taxon>
        <taxon>Rhodospirillales</taxon>
        <taxon>Rhodospirillaceae</taxon>
        <taxon>Inquilinus</taxon>
    </lineage>
</organism>
<dbReference type="InterPro" id="IPR004046">
    <property type="entry name" value="GST_C"/>
</dbReference>